<evidence type="ECO:0000256" key="3">
    <source>
        <dbReference type="ARBA" id="ARBA00023052"/>
    </source>
</evidence>
<protein>
    <submittedName>
        <fullName evidence="5">Pyruvate dehydrogenase complex E1 component subunit beta</fullName>
    </submittedName>
</protein>
<keyword evidence="2" id="KW-0560">Oxidoreductase</keyword>
<dbReference type="InterPro" id="IPR033248">
    <property type="entry name" value="Transketolase_C"/>
</dbReference>
<dbReference type="EMBL" id="JARESE010000012">
    <property type="protein sequence ID" value="MDE8650983.1"/>
    <property type="molecule type" value="Genomic_DNA"/>
</dbReference>
<dbReference type="PANTHER" id="PTHR43257">
    <property type="entry name" value="PYRUVATE DEHYDROGENASE E1 COMPONENT BETA SUBUNIT"/>
    <property type="match status" value="1"/>
</dbReference>
<organism evidence="5 6">
    <name type="scientific">Novosphingobium album</name>
    <name type="common">ex Liu et al. 2023</name>
    <dbReference type="NCBI Taxonomy" id="3031130"/>
    <lineage>
        <taxon>Bacteria</taxon>
        <taxon>Pseudomonadati</taxon>
        <taxon>Pseudomonadota</taxon>
        <taxon>Alphaproteobacteria</taxon>
        <taxon>Sphingomonadales</taxon>
        <taxon>Sphingomonadaceae</taxon>
        <taxon>Novosphingobium</taxon>
    </lineage>
</organism>
<dbReference type="SUPFAM" id="SSF52518">
    <property type="entry name" value="Thiamin diphosphate-binding fold (THDP-binding)"/>
    <property type="match status" value="1"/>
</dbReference>
<keyword evidence="6" id="KW-1185">Reference proteome</keyword>
<accession>A0ABT5WPW0</accession>
<dbReference type="InterPro" id="IPR009014">
    <property type="entry name" value="Transketo_C/PFOR_II"/>
</dbReference>
<dbReference type="Gene3D" id="3.40.50.920">
    <property type="match status" value="1"/>
</dbReference>
<dbReference type="PANTHER" id="PTHR43257:SF2">
    <property type="entry name" value="PYRUVATE DEHYDROGENASE E1 COMPONENT SUBUNIT BETA"/>
    <property type="match status" value="1"/>
</dbReference>
<dbReference type="SUPFAM" id="SSF52922">
    <property type="entry name" value="TK C-terminal domain-like"/>
    <property type="match status" value="1"/>
</dbReference>
<dbReference type="InterPro" id="IPR029061">
    <property type="entry name" value="THDP-binding"/>
</dbReference>
<dbReference type="Pfam" id="PF02779">
    <property type="entry name" value="Transket_pyr"/>
    <property type="match status" value="1"/>
</dbReference>
<dbReference type="NCBIfam" id="NF006667">
    <property type="entry name" value="PRK09212.1"/>
    <property type="match status" value="1"/>
</dbReference>
<dbReference type="Pfam" id="PF02780">
    <property type="entry name" value="Transketolase_C"/>
    <property type="match status" value="1"/>
</dbReference>
<dbReference type="SMART" id="SM00861">
    <property type="entry name" value="Transket_pyr"/>
    <property type="match status" value="1"/>
</dbReference>
<evidence type="ECO:0000313" key="6">
    <source>
        <dbReference type="Proteomes" id="UP001216253"/>
    </source>
</evidence>
<sequence>MADLRYGAALNRALADAMAEDGDVIVMGEDIAGAGGSFGVTRGLLDRFGAGRVIDTPISEATIAGAAVGAAMGGLKPVFEIMFMDFATLTMDAMVNQAAKARFMFGGQCSLPIVLRTPHGGGLSAGPQHSQCLEAWFAHVPGLKVVCPSDAASAYGLLRGAIADPDPVVFVEHKGLYARKWDAPDDLAVLPLGQAAVLRDGRDATVVCYGAAVHLALAAADGLAAEGTSVEVIDLRTIQPWDEATVLASLARTHRLVIVHEAVEAFGVGAEIAARMADVGFDELDGPIVRVGAPFMPVPFAKGLEAAYQPSAAQVVAAIRKAMGREFSQEA</sequence>
<evidence type="ECO:0000256" key="1">
    <source>
        <dbReference type="ARBA" id="ARBA00001964"/>
    </source>
</evidence>
<keyword evidence="5" id="KW-0670">Pyruvate</keyword>
<dbReference type="CDD" id="cd07036">
    <property type="entry name" value="TPP_PYR_E1-PDHc-beta_like"/>
    <property type="match status" value="1"/>
</dbReference>
<name>A0ABT5WPW0_9SPHN</name>
<dbReference type="Gene3D" id="3.40.50.970">
    <property type="match status" value="1"/>
</dbReference>
<dbReference type="RefSeq" id="WP_275227071.1">
    <property type="nucleotide sequence ID" value="NZ_JARESE010000012.1"/>
</dbReference>
<comment type="caution">
    <text evidence="5">The sequence shown here is derived from an EMBL/GenBank/DDBJ whole genome shotgun (WGS) entry which is preliminary data.</text>
</comment>
<keyword evidence="3" id="KW-0786">Thiamine pyrophosphate</keyword>
<reference evidence="5 6" key="1">
    <citation type="submission" date="2023-03" db="EMBL/GenBank/DDBJ databases">
        <title>NovoSphingobium album sp. nov. isolated from polycyclic aromatic hydrocarbons- and heavy-metal polluted soil.</title>
        <authorList>
            <person name="Liu Z."/>
            <person name="Wang K."/>
        </authorList>
    </citation>
    <scope>NUCLEOTIDE SEQUENCE [LARGE SCALE GENOMIC DNA]</scope>
    <source>
        <strain evidence="5 6">H3SJ31-1</strain>
    </source>
</reference>
<evidence type="ECO:0000259" key="4">
    <source>
        <dbReference type="SMART" id="SM00861"/>
    </source>
</evidence>
<comment type="cofactor">
    <cofactor evidence="1">
        <name>thiamine diphosphate</name>
        <dbReference type="ChEBI" id="CHEBI:58937"/>
    </cofactor>
</comment>
<evidence type="ECO:0000256" key="2">
    <source>
        <dbReference type="ARBA" id="ARBA00023002"/>
    </source>
</evidence>
<dbReference type="Proteomes" id="UP001216253">
    <property type="component" value="Unassembled WGS sequence"/>
</dbReference>
<feature type="domain" description="Transketolase-like pyrimidine-binding" evidence="4">
    <location>
        <begin position="4"/>
        <end position="179"/>
    </location>
</feature>
<evidence type="ECO:0000313" key="5">
    <source>
        <dbReference type="EMBL" id="MDE8650983.1"/>
    </source>
</evidence>
<proteinExistence type="predicted"/>
<gene>
    <name evidence="5" type="ORF">PYV00_04520</name>
</gene>
<dbReference type="InterPro" id="IPR005475">
    <property type="entry name" value="Transketolase-like_Pyr-bd"/>
</dbReference>